<evidence type="ECO:0000256" key="3">
    <source>
        <dbReference type="ARBA" id="ARBA00022801"/>
    </source>
</evidence>
<dbReference type="GO" id="GO:0009002">
    <property type="term" value="F:serine-type D-Ala-D-Ala carboxypeptidase activity"/>
    <property type="evidence" value="ECO:0007669"/>
    <property type="project" value="UniProtKB-EC"/>
</dbReference>
<dbReference type="InterPro" id="IPR012338">
    <property type="entry name" value="Beta-lactam/transpept-like"/>
</dbReference>
<evidence type="ECO:0000256" key="8">
    <source>
        <dbReference type="PIRSR" id="PIRSR618044-2"/>
    </source>
</evidence>
<dbReference type="EC" id="3.4.16.4" evidence="12"/>
<keyword evidence="3 12" id="KW-0378">Hydrolase</keyword>
<evidence type="ECO:0000256" key="6">
    <source>
        <dbReference type="ARBA" id="ARBA00023316"/>
    </source>
</evidence>
<accession>A0A212L6W4</accession>
<dbReference type="InterPro" id="IPR001967">
    <property type="entry name" value="Peptidase_S11_N"/>
</dbReference>
<name>A0A212L6W4_9BACT</name>
<reference evidence="12" key="1">
    <citation type="submission" date="2016-08" db="EMBL/GenBank/DDBJ databases">
        <authorList>
            <person name="Seilhamer J.J."/>
        </authorList>
    </citation>
    <scope>NUCLEOTIDE SEQUENCE</scope>
    <source>
        <strain evidence="12">86-1</strain>
    </source>
</reference>
<dbReference type="InterPro" id="IPR018044">
    <property type="entry name" value="Peptidase_S11"/>
</dbReference>
<keyword evidence="6" id="KW-0961">Cell wall biogenesis/degradation</keyword>
<protein>
    <submittedName>
        <fullName evidence="12">Serine-type D-Ala-D-Ala carboxypeptidase</fullName>
        <ecNumber evidence="12">3.4.16.4</ecNumber>
    </submittedName>
</protein>
<organism evidence="12">
    <name type="scientific">uncultured Desulfovibrio sp</name>
    <dbReference type="NCBI Taxonomy" id="167968"/>
    <lineage>
        <taxon>Bacteria</taxon>
        <taxon>Pseudomonadati</taxon>
        <taxon>Thermodesulfobacteriota</taxon>
        <taxon>Desulfovibrionia</taxon>
        <taxon>Desulfovibrionales</taxon>
        <taxon>Desulfovibrionaceae</taxon>
        <taxon>Desulfovibrio</taxon>
        <taxon>environmental samples</taxon>
    </lineage>
</organism>
<dbReference type="Gene3D" id="3.40.710.10">
    <property type="entry name" value="DD-peptidase/beta-lactamase superfamily"/>
    <property type="match status" value="1"/>
</dbReference>
<keyword evidence="5" id="KW-0573">Peptidoglycan synthesis</keyword>
<keyword evidence="4" id="KW-0133">Cell shape</keyword>
<keyword evidence="2" id="KW-0732">Signal</keyword>
<dbReference type="SUPFAM" id="SSF56601">
    <property type="entry name" value="beta-lactamase/transpeptidase-like"/>
    <property type="match status" value="1"/>
</dbReference>
<dbReference type="AlphaFoldDB" id="A0A212L6W4"/>
<evidence type="ECO:0000256" key="4">
    <source>
        <dbReference type="ARBA" id="ARBA00022960"/>
    </source>
</evidence>
<dbReference type="PANTHER" id="PTHR21581:SF6">
    <property type="entry name" value="TRAFFICKING PROTEIN PARTICLE COMPLEX SUBUNIT 12"/>
    <property type="match status" value="1"/>
</dbReference>
<evidence type="ECO:0000256" key="10">
    <source>
        <dbReference type="SAM" id="MobiDB-lite"/>
    </source>
</evidence>
<dbReference type="GO" id="GO:0006508">
    <property type="term" value="P:proteolysis"/>
    <property type="evidence" value="ECO:0007669"/>
    <property type="project" value="InterPro"/>
</dbReference>
<feature type="active site" description="Proton acceptor" evidence="7">
    <location>
        <position position="78"/>
    </location>
</feature>
<feature type="compositionally biased region" description="Basic and acidic residues" evidence="10">
    <location>
        <begin position="367"/>
        <end position="381"/>
    </location>
</feature>
<dbReference type="PANTHER" id="PTHR21581">
    <property type="entry name" value="D-ALANYL-D-ALANINE CARBOXYPEPTIDASE"/>
    <property type="match status" value="1"/>
</dbReference>
<dbReference type="RefSeq" id="WP_179980583.1">
    <property type="nucleotide sequence ID" value="NZ_LT608333.1"/>
</dbReference>
<evidence type="ECO:0000256" key="5">
    <source>
        <dbReference type="ARBA" id="ARBA00022984"/>
    </source>
</evidence>
<feature type="active site" evidence="7">
    <location>
        <position position="135"/>
    </location>
</feature>
<dbReference type="PRINTS" id="PR00725">
    <property type="entry name" value="DADACBPTASE1"/>
</dbReference>
<dbReference type="EMBL" id="FMJC01000002">
    <property type="protein sequence ID" value="SCM73227.1"/>
    <property type="molecule type" value="Genomic_DNA"/>
</dbReference>
<dbReference type="GO" id="GO:0009252">
    <property type="term" value="P:peptidoglycan biosynthetic process"/>
    <property type="evidence" value="ECO:0007669"/>
    <property type="project" value="UniProtKB-KW"/>
</dbReference>
<keyword evidence="12" id="KW-0121">Carboxypeptidase</keyword>
<dbReference type="GO" id="GO:0071555">
    <property type="term" value="P:cell wall organization"/>
    <property type="evidence" value="ECO:0007669"/>
    <property type="project" value="UniProtKB-KW"/>
</dbReference>
<evidence type="ECO:0000256" key="1">
    <source>
        <dbReference type="ARBA" id="ARBA00007164"/>
    </source>
</evidence>
<feature type="domain" description="Peptidase S11 D-alanyl-D-alanine carboxypeptidase A N-terminal" evidence="11">
    <location>
        <begin position="45"/>
        <end position="267"/>
    </location>
</feature>
<dbReference type="Pfam" id="PF00768">
    <property type="entry name" value="Peptidase_S11"/>
    <property type="match status" value="1"/>
</dbReference>
<feature type="active site" description="Acyl-ester intermediate" evidence="7">
    <location>
        <position position="75"/>
    </location>
</feature>
<keyword evidence="12" id="KW-0645">Protease</keyword>
<feature type="binding site" evidence="8">
    <location>
        <position position="237"/>
    </location>
    <ligand>
        <name>substrate</name>
    </ligand>
</feature>
<evidence type="ECO:0000256" key="9">
    <source>
        <dbReference type="RuleBase" id="RU004016"/>
    </source>
</evidence>
<feature type="region of interest" description="Disordered" evidence="10">
    <location>
        <begin position="330"/>
        <end position="381"/>
    </location>
</feature>
<gene>
    <name evidence="12" type="ORF">KL86DES1_21153</name>
</gene>
<feature type="compositionally biased region" description="Basic residues" evidence="10">
    <location>
        <begin position="331"/>
        <end position="353"/>
    </location>
</feature>
<evidence type="ECO:0000259" key="11">
    <source>
        <dbReference type="Pfam" id="PF00768"/>
    </source>
</evidence>
<sequence>MICFFRRLKYSALSSSLPLFFIVLCMALLRPGVALSAPAIPPHGSLETCSAILYDLDHDAILFEQNADQHIAPASLTKVLSMFLAMDQIRQGTVSLDSPVIVSRAAARTGGSRMGLSEKDNVTLEQLLMGMAVSSGNDASAAVAEFVGGSTPAFVTMMNAKAQALGMHDSQFRNPHGLPIAGQYTTARDMLTLARAYLQTYPEALRFHNTHFINHKGRVTWNKNPLLGQYPGADGLKTGWVNASGYNIIFTASHGSRRLLAVILGAPDSRTRGVEAFRLLDAGFQVCDNRAASVVAALDCLPPNQYRPDIHKTAREAWLTYASADDAPVKKLGKSKKAQVSKAKQTAKTKTQPKKKEAAKAGVKQKRTSDQAARRAADSAS</sequence>
<proteinExistence type="inferred from homology"/>
<evidence type="ECO:0000256" key="2">
    <source>
        <dbReference type="ARBA" id="ARBA00022729"/>
    </source>
</evidence>
<dbReference type="GO" id="GO:0008360">
    <property type="term" value="P:regulation of cell shape"/>
    <property type="evidence" value="ECO:0007669"/>
    <property type="project" value="UniProtKB-KW"/>
</dbReference>
<evidence type="ECO:0000256" key="7">
    <source>
        <dbReference type="PIRSR" id="PIRSR618044-1"/>
    </source>
</evidence>
<comment type="similarity">
    <text evidence="1 9">Belongs to the peptidase S11 family.</text>
</comment>
<evidence type="ECO:0000313" key="12">
    <source>
        <dbReference type="EMBL" id="SCM73227.1"/>
    </source>
</evidence>